<dbReference type="SUPFAM" id="SSF54211">
    <property type="entry name" value="Ribosomal protein S5 domain 2-like"/>
    <property type="match status" value="1"/>
</dbReference>
<dbReference type="PANTHER" id="PTHR16301:SF20">
    <property type="entry name" value="IMPACT FAMILY MEMBER YIGZ"/>
    <property type="match status" value="1"/>
</dbReference>
<gene>
    <name evidence="4" type="ORF">TRIP_E220037</name>
</gene>
<dbReference type="GO" id="GO:0006446">
    <property type="term" value="P:regulation of translational initiation"/>
    <property type="evidence" value="ECO:0007669"/>
    <property type="project" value="TreeGrafter"/>
</dbReference>
<accession>A0A652ZVC6</accession>
<dbReference type="InterPro" id="IPR035647">
    <property type="entry name" value="EFG_III/V"/>
</dbReference>
<organism evidence="4">
    <name type="scientific">uncultured Spirochaetota bacterium</name>
    <dbReference type="NCBI Taxonomy" id="460511"/>
    <lineage>
        <taxon>Bacteria</taxon>
        <taxon>Pseudomonadati</taxon>
        <taxon>Spirochaetota</taxon>
        <taxon>environmental samples</taxon>
    </lineage>
</organism>
<proteinExistence type="inferred from homology"/>
<evidence type="ECO:0008006" key="5">
    <source>
        <dbReference type="Google" id="ProtNLM"/>
    </source>
</evidence>
<dbReference type="Gene3D" id="3.30.70.240">
    <property type="match status" value="1"/>
</dbReference>
<sequence>MPLGPARAEISVLNSRFIASLDYVETVEEARNFIASIRNEFPNATHNVPAFIVGGGNSRTEFCSDDGEPSGTSGRPLLAVLHGSGLGNVAVVVTRYFGGTLLGTGGLVKAYSEAGKKVLEATRRGKIVEVALFSAALPYRLFEPFKSVVETLGGRMLESEFAELVRLKVEIPLIELENFRSRCADLSGGGLELLQYGQGKALVPIG</sequence>
<comment type="similarity">
    <text evidence="1">Belongs to the IMPACT family.</text>
</comment>
<dbReference type="Pfam" id="PF09186">
    <property type="entry name" value="DUF1949"/>
    <property type="match status" value="1"/>
</dbReference>
<dbReference type="InterPro" id="IPR020568">
    <property type="entry name" value="Ribosomal_Su5_D2-typ_SF"/>
</dbReference>
<evidence type="ECO:0000313" key="4">
    <source>
        <dbReference type="EMBL" id="VBB39746.1"/>
    </source>
</evidence>
<evidence type="ECO:0000256" key="1">
    <source>
        <dbReference type="ARBA" id="ARBA00007665"/>
    </source>
</evidence>
<dbReference type="SUPFAM" id="SSF54980">
    <property type="entry name" value="EF-G C-terminal domain-like"/>
    <property type="match status" value="1"/>
</dbReference>
<dbReference type="AlphaFoldDB" id="A0A652ZVC6"/>
<evidence type="ECO:0000259" key="3">
    <source>
        <dbReference type="Pfam" id="PF09186"/>
    </source>
</evidence>
<dbReference type="EMBL" id="UPXP01000015">
    <property type="protein sequence ID" value="VBB39746.1"/>
    <property type="molecule type" value="Genomic_DNA"/>
</dbReference>
<protein>
    <recommendedName>
        <fullName evidence="5">YigZ family protein</fullName>
    </recommendedName>
</protein>
<reference evidence="4" key="1">
    <citation type="submission" date="2018-07" db="EMBL/GenBank/DDBJ databases">
        <authorList>
            <consortium name="Genoscope - CEA"/>
            <person name="William W."/>
        </authorList>
    </citation>
    <scope>NUCLEOTIDE SEQUENCE</scope>
    <source>
        <strain evidence="4">IK1</strain>
    </source>
</reference>
<dbReference type="PANTHER" id="PTHR16301">
    <property type="entry name" value="IMPACT-RELATED"/>
    <property type="match status" value="1"/>
</dbReference>
<dbReference type="GO" id="GO:0005737">
    <property type="term" value="C:cytoplasm"/>
    <property type="evidence" value="ECO:0007669"/>
    <property type="project" value="TreeGrafter"/>
</dbReference>
<dbReference type="InterPro" id="IPR015269">
    <property type="entry name" value="UPF0029_Impact_C"/>
</dbReference>
<dbReference type="InterPro" id="IPR036956">
    <property type="entry name" value="Impact_N_sf"/>
</dbReference>
<feature type="domain" description="Impact N-terminal" evidence="2">
    <location>
        <begin position="14"/>
        <end position="119"/>
    </location>
</feature>
<dbReference type="Pfam" id="PF01205">
    <property type="entry name" value="Impact_N"/>
    <property type="match status" value="1"/>
</dbReference>
<dbReference type="InterPro" id="IPR023582">
    <property type="entry name" value="Impact"/>
</dbReference>
<dbReference type="InterPro" id="IPR020569">
    <property type="entry name" value="UPF0029_Impact_CS"/>
</dbReference>
<dbReference type="Gene3D" id="3.30.230.30">
    <property type="entry name" value="Impact, N-terminal domain"/>
    <property type="match status" value="1"/>
</dbReference>
<dbReference type="InterPro" id="IPR001498">
    <property type="entry name" value="Impact_N"/>
</dbReference>
<dbReference type="PROSITE" id="PS00910">
    <property type="entry name" value="UPF0029"/>
    <property type="match status" value="1"/>
</dbReference>
<evidence type="ECO:0000259" key="2">
    <source>
        <dbReference type="Pfam" id="PF01205"/>
    </source>
</evidence>
<feature type="domain" description="UPF0029" evidence="3">
    <location>
        <begin position="137"/>
        <end position="189"/>
    </location>
</feature>
<name>A0A652ZVC6_9SPIR</name>